<accession>A0A841AQ46</accession>
<sequence length="139" mass="15268">MPKPERDPALLPGTSAGVWRARSGVVRWIAIAVFLAALVFEYAVGVLPAGVEWLTVLALPIVLTLCAIALAQKAGRVLQRELVAGYTTYSDAPGYDLRHPVTGYLFRGWKTPPAPRPQFLLRFERPKAWAKRYPAAPTS</sequence>
<name>A0A841AQ46_9MICO</name>
<dbReference type="EMBL" id="JACHMJ010000001">
    <property type="protein sequence ID" value="MBB5843826.1"/>
    <property type="molecule type" value="Genomic_DNA"/>
</dbReference>
<proteinExistence type="predicted"/>
<dbReference type="RefSeq" id="WP_184237254.1">
    <property type="nucleotide sequence ID" value="NZ_JACHMJ010000001.1"/>
</dbReference>
<gene>
    <name evidence="2" type="ORF">HD599_002149</name>
</gene>
<keyword evidence="1" id="KW-0812">Transmembrane</keyword>
<feature type="transmembrane region" description="Helical" evidence="1">
    <location>
        <begin position="25"/>
        <end position="47"/>
    </location>
</feature>
<keyword evidence="1" id="KW-0472">Membrane</keyword>
<comment type="caution">
    <text evidence="2">The sequence shown here is derived from an EMBL/GenBank/DDBJ whole genome shotgun (WGS) entry which is preliminary data.</text>
</comment>
<dbReference type="Proteomes" id="UP000536685">
    <property type="component" value="Unassembled WGS sequence"/>
</dbReference>
<feature type="transmembrane region" description="Helical" evidence="1">
    <location>
        <begin position="53"/>
        <end position="71"/>
    </location>
</feature>
<evidence type="ECO:0000313" key="2">
    <source>
        <dbReference type="EMBL" id="MBB5843826.1"/>
    </source>
</evidence>
<evidence type="ECO:0000313" key="3">
    <source>
        <dbReference type="Proteomes" id="UP000536685"/>
    </source>
</evidence>
<evidence type="ECO:0000256" key="1">
    <source>
        <dbReference type="SAM" id="Phobius"/>
    </source>
</evidence>
<keyword evidence="3" id="KW-1185">Reference proteome</keyword>
<protein>
    <submittedName>
        <fullName evidence="2">Uncharacterized protein</fullName>
    </submittedName>
</protein>
<reference evidence="2 3" key="1">
    <citation type="submission" date="2020-08" db="EMBL/GenBank/DDBJ databases">
        <title>Sequencing the genomes of 1000 actinobacteria strains.</title>
        <authorList>
            <person name="Klenk H.-P."/>
        </authorList>
    </citation>
    <scope>NUCLEOTIDE SEQUENCE [LARGE SCALE GENOMIC DNA]</scope>
    <source>
        <strain evidence="2 3">DSM 105784</strain>
    </source>
</reference>
<organism evidence="2 3">
    <name type="scientific">Conyzicola lurida</name>
    <dbReference type="NCBI Taxonomy" id="1172621"/>
    <lineage>
        <taxon>Bacteria</taxon>
        <taxon>Bacillati</taxon>
        <taxon>Actinomycetota</taxon>
        <taxon>Actinomycetes</taxon>
        <taxon>Micrococcales</taxon>
        <taxon>Microbacteriaceae</taxon>
        <taxon>Conyzicola</taxon>
    </lineage>
</organism>
<dbReference type="AlphaFoldDB" id="A0A841AQ46"/>
<keyword evidence="1" id="KW-1133">Transmembrane helix</keyword>